<sequence>MIDENRECPTADTLCVTITVSYNDSGIQKTTIAQACQGFVKWIINDDDERCKTTACFAVVESINCVSSENGVIKNGNLSCPSVDSYCTTITLNYNDTASGLAYINKRQGCENAIIWSANGKKFKCVMVGDFKYMDKKNPNIELGSAICCNTSLCNRDVSKAFVAVPKIAVDAPKIVVDAQKPEYNSATTNYPFIEFFVFLVSVPFFFV</sequence>
<reference evidence="2" key="1">
    <citation type="submission" date="2022-11" db="UniProtKB">
        <authorList>
            <consortium name="WormBaseParasite"/>
        </authorList>
    </citation>
    <scope>IDENTIFICATION</scope>
</reference>
<dbReference type="Proteomes" id="UP000887578">
    <property type="component" value="Unplaced"/>
</dbReference>
<proteinExistence type="predicted"/>
<dbReference type="AlphaFoldDB" id="A0A914QQU0"/>
<organism evidence="1 2">
    <name type="scientific">Panagrolaimus davidi</name>
    <dbReference type="NCBI Taxonomy" id="227884"/>
    <lineage>
        <taxon>Eukaryota</taxon>
        <taxon>Metazoa</taxon>
        <taxon>Ecdysozoa</taxon>
        <taxon>Nematoda</taxon>
        <taxon>Chromadorea</taxon>
        <taxon>Rhabditida</taxon>
        <taxon>Tylenchina</taxon>
        <taxon>Panagrolaimomorpha</taxon>
        <taxon>Panagrolaimoidea</taxon>
        <taxon>Panagrolaimidae</taxon>
        <taxon>Panagrolaimus</taxon>
    </lineage>
</organism>
<protein>
    <submittedName>
        <fullName evidence="2">UPAR/Ly6 domain-containing protein</fullName>
    </submittedName>
</protein>
<evidence type="ECO:0000313" key="1">
    <source>
        <dbReference type="Proteomes" id="UP000887578"/>
    </source>
</evidence>
<evidence type="ECO:0000313" key="2">
    <source>
        <dbReference type="WBParaSite" id="PDA_v2.g29727.t1"/>
    </source>
</evidence>
<dbReference type="WBParaSite" id="PDA_v2.g29727.t1">
    <property type="protein sequence ID" value="PDA_v2.g29727.t1"/>
    <property type="gene ID" value="PDA_v2.g29727"/>
</dbReference>
<keyword evidence="1" id="KW-1185">Reference proteome</keyword>
<name>A0A914QQU0_9BILA</name>
<accession>A0A914QQU0</accession>